<sequence>MDCVETVRRMRPSGDRHVALVGLFLRTFDAASYCLRSAMSGNYTGSAMYARDILETQFLLSYLLDERGRPEAWLLSDPKKSPEEYKPVVIRKYLDNRDGFTERKREQNYKALSVLGTHPSPGGLELKRDGTKSIRSGPFKQRDTFIQCIQEAARVILPLSGMLRGYCVAEIKDGRKFSTRLALILQRTKEKYLRG</sequence>
<evidence type="ECO:0000313" key="2">
    <source>
        <dbReference type="Proteomes" id="UP000217545"/>
    </source>
</evidence>
<accession>A0AAC9Z9C8</accession>
<organism evidence="1 2">
    <name type="scientific">Phaeobacter gallaeciensis</name>
    <dbReference type="NCBI Taxonomy" id="60890"/>
    <lineage>
        <taxon>Bacteria</taxon>
        <taxon>Pseudomonadati</taxon>
        <taxon>Pseudomonadota</taxon>
        <taxon>Alphaproteobacteria</taxon>
        <taxon>Rhodobacterales</taxon>
        <taxon>Roseobacteraceae</taxon>
        <taxon>Phaeobacter</taxon>
    </lineage>
</organism>
<evidence type="ECO:0000313" key="1">
    <source>
        <dbReference type="EMBL" id="ATF05863.1"/>
    </source>
</evidence>
<name>A0AAC9Z9C8_9RHOB</name>
<dbReference type="AlphaFoldDB" id="A0AAC9Z9C8"/>
<reference evidence="1 2" key="1">
    <citation type="journal article" date="2017" name="Front. Microbiol.">
        <title>Phaeobacter piscinae sp. nov., a species of the Roseobacter group and potential aquaculture probiont.</title>
        <authorList>
            <person name="Sonnenschein E.C."/>
            <person name="Phippen C.B.W."/>
            <person name="Nielsen K.F."/>
            <person name="Mateiu R.V."/>
            <person name="Melchiorsen J."/>
            <person name="Gram L."/>
            <person name="Overmann J."/>
            <person name="Freese H.M."/>
        </authorList>
    </citation>
    <scope>NUCLEOTIDE SEQUENCE [LARGE SCALE GENOMIC DNA]</scope>
    <source>
        <strain evidence="1 2">P63</strain>
    </source>
</reference>
<dbReference type="EMBL" id="CP010784">
    <property type="protein sequence ID" value="ATF05863.1"/>
    <property type="molecule type" value="Genomic_DNA"/>
</dbReference>
<protein>
    <submittedName>
        <fullName evidence="1">Uncharacterized protein</fullName>
    </submittedName>
</protein>
<dbReference type="Proteomes" id="UP000217545">
    <property type="component" value="Chromosome"/>
</dbReference>
<proteinExistence type="predicted"/>
<gene>
    <name evidence="1" type="ORF">PhaeoP63_01788</name>
</gene>